<dbReference type="OrthoDB" id="5800476at2759"/>
<evidence type="ECO:0000256" key="10">
    <source>
        <dbReference type="PROSITE-ProRule" id="PRU10141"/>
    </source>
</evidence>
<accession>A0A0C2SVK7</accession>
<sequence length="597" mass="66648">MPCPHVADLEVKSGELGEQRLSFSEEEIELIGQHGEEAWQSVYSTSAFPLFFSTMSTPHVIASSSSHPSHSLTASNIVGGHYRVGKKIGEGSFGVVFEGSKLPSAIPVAIKFEPRKSDAPQLRDEFRSYRTLSGTPGVPQVHHFGQEGLHNVLVIDLLGPNLEDLFDMCGRKFSIKTVCLAAKQMVNPTSDHSTLSHIHFNQLTRVQAVHDKSLIYRDIKPDNFLIGVPVTKNANMIHIIDFGMAKHYRDPKTRIHIPYRERKSLSGTARYMSINTHLGREQSRRDDLESLGHVFMYFLRGGLPWQGLRAATNKQKYEKIGDKKQSTPISELCEGFPEEFAIYMNYVRKLGFEENPDYDFLRELFTKVMKTIGEPEDGVYDWMLLNGGKGWEASTKPHVHSSATPAREHRRERDAGHRRASRQLQDPSTPLVLTPAQAHVSKSRRANGERGNAREISSVQPLVSTSRRPSQQRDTTPLNSGIAPPHPYATAPSPNNYRTSTGIGYGRHSPNGPIHPLPNGTALHANPSESYSYGQNQASKMGTASRENTAGNHPTRDTIAAIRGMGMYDGDRMQRVDHDDDDHGRRRGFWSVLCCRA</sequence>
<dbReference type="Gene3D" id="1.10.510.10">
    <property type="entry name" value="Transferase(Phosphotransferase) domain 1"/>
    <property type="match status" value="1"/>
</dbReference>
<evidence type="ECO:0000256" key="5">
    <source>
        <dbReference type="ARBA" id="ARBA00022741"/>
    </source>
</evidence>
<dbReference type="HOGENOM" id="CLU_019279_1_2_1"/>
<dbReference type="PROSITE" id="PS00107">
    <property type="entry name" value="PROTEIN_KINASE_ATP"/>
    <property type="match status" value="1"/>
</dbReference>
<keyword evidence="7 10" id="KW-0067">ATP-binding</keyword>
<feature type="domain" description="Protein kinase" evidence="12">
    <location>
        <begin position="82"/>
        <end position="432"/>
    </location>
</feature>
<feature type="compositionally biased region" description="Polar residues" evidence="11">
    <location>
        <begin position="527"/>
        <end position="552"/>
    </location>
</feature>
<evidence type="ECO:0000256" key="7">
    <source>
        <dbReference type="ARBA" id="ARBA00022840"/>
    </source>
</evidence>
<keyword evidence="4" id="KW-0808">Transferase</keyword>
<dbReference type="PROSITE" id="PS50011">
    <property type="entry name" value="PROTEIN_KINASE_DOM"/>
    <property type="match status" value="1"/>
</dbReference>
<dbReference type="SUPFAM" id="SSF56112">
    <property type="entry name" value="Protein kinase-like (PK-like)"/>
    <property type="match status" value="1"/>
</dbReference>
<dbReference type="InterPro" id="IPR017441">
    <property type="entry name" value="Protein_kinase_ATP_BS"/>
</dbReference>
<evidence type="ECO:0000313" key="13">
    <source>
        <dbReference type="EMBL" id="KIL67465.1"/>
    </source>
</evidence>
<evidence type="ECO:0000256" key="1">
    <source>
        <dbReference type="ARBA" id="ARBA00005926"/>
    </source>
</evidence>
<comment type="catalytic activity">
    <reaction evidence="9">
        <text>L-seryl-[protein] + ATP = O-phospho-L-seryl-[protein] + ADP + H(+)</text>
        <dbReference type="Rhea" id="RHEA:17989"/>
        <dbReference type="Rhea" id="RHEA-COMP:9863"/>
        <dbReference type="Rhea" id="RHEA-COMP:11604"/>
        <dbReference type="ChEBI" id="CHEBI:15378"/>
        <dbReference type="ChEBI" id="CHEBI:29999"/>
        <dbReference type="ChEBI" id="CHEBI:30616"/>
        <dbReference type="ChEBI" id="CHEBI:83421"/>
        <dbReference type="ChEBI" id="CHEBI:456216"/>
        <dbReference type="EC" id="2.7.11.1"/>
    </reaction>
</comment>
<feature type="region of interest" description="Disordered" evidence="11">
    <location>
        <begin position="393"/>
        <end position="554"/>
    </location>
</feature>
<dbReference type="Proteomes" id="UP000054549">
    <property type="component" value="Unassembled WGS sequence"/>
</dbReference>
<dbReference type="EMBL" id="KN818231">
    <property type="protein sequence ID" value="KIL67465.1"/>
    <property type="molecule type" value="Genomic_DNA"/>
</dbReference>
<dbReference type="InterPro" id="IPR050235">
    <property type="entry name" value="CK1_Ser-Thr_kinase"/>
</dbReference>
<feature type="compositionally biased region" description="Polar residues" evidence="11">
    <location>
        <begin position="455"/>
        <end position="479"/>
    </location>
</feature>
<dbReference type="InterPro" id="IPR011009">
    <property type="entry name" value="Kinase-like_dom_sf"/>
</dbReference>
<dbReference type="GO" id="GO:0005524">
    <property type="term" value="F:ATP binding"/>
    <property type="evidence" value="ECO:0007669"/>
    <property type="project" value="UniProtKB-UniRule"/>
</dbReference>
<dbReference type="FunFam" id="1.10.510.10:FF:000160">
    <property type="entry name" value="Casein kinase I 1"/>
    <property type="match status" value="1"/>
</dbReference>
<evidence type="ECO:0000256" key="6">
    <source>
        <dbReference type="ARBA" id="ARBA00022777"/>
    </source>
</evidence>
<protein>
    <recommendedName>
        <fullName evidence="2">non-specific serine/threonine protein kinase</fullName>
        <ecNumber evidence="2">2.7.11.1</ecNumber>
    </recommendedName>
</protein>
<evidence type="ECO:0000256" key="3">
    <source>
        <dbReference type="ARBA" id="ARBA00022527"/>
    </source>
</evidence>
<evidence type="ECO:0000259" key="12">
    <source>
        <dbReference type="PROSITE" id="PS50011"/>
    </source>
</evidence>
<dbReference type="GO" id="GO:0000324">
    <property type="term" value="C:fungal-type vacuole"/>
    <property type="evidence" value="ECO:0007669"/>
    <property type="project" value="UniProtKB-ARBA"/>
</dbReference>
<keyword evidence="14" id="KW-1185">Reference proteome</keyword>
<feature type="binding site" evidence="10">
    <location>
        <position position="111"/>
    </location>
    <ligand>
        <name>ATP</name>
        <dbReference type="ChEBI" id="CHEBI:30616"/>
    </ligand>
</feature>
<organism evidence="13 14">
    <name type="scientific">Amanita muscaria (strain Koide BX008)</name>
    <dbReference type="NCBI Taxonomy" id="946122"/>
    <lineage>
        <taxon>Eukaryota</taxon>
        <taxon>Fungi</taxon>
        <taxon>Dikarya</taxon>
        <taxon>Basidiomycota</taxon>
        <taxon>Agaricomycotina</taxon>
        <taxon>Agaricomycetes</taxon>
        <taxon>Agaricomycetidae</taxon>
        <taxon>Agaricales</taxon>
        <taxon>Pluteineae</taxon>
        <taxon>Amanitaceae</taxon>
        <taxon>Amanita</taxon>
    </lineage>
</organism>
<dbReference type="PANTHER" id="PTHR11909">
    <property type="entry name" value="CASEIN KINASE-RELATED"/>
    <property type="match status" value="1"/>
</dbReference>
<keyword evidence="3" id="KW-0723">Serine/threonine-protein kinase</keyword>
<keyword evidence="5 10" id="KW-0547">Nucleotide-binding</keyword>
<comment type="catalytic activity">
    <reaction evidence="8">
        <text>L-threonyl-[protein] + ATP = O-phospho-L-threonyl-[protein] + ADP + H(+)</text>
        <dbReference type="Rhea" id="RHEA:46608"/>
        <dbReference type="Rhea" id="RHEA-COMP:11060"/>
        <dbReference type="Rhea" id="RHEA-COMP:11605"/>
        <dbReference type="ChEBI" id="CHEBI:15378"/>
        <dbReference type="ChEBI" id="CHEBI:30013"/>
        <dbReference type="ChEBI" id="CHEBI:30616"/>
        <dbReference type="ChEBI" id="CHEBI:61977"/>
        <dbReference type="ChEBI" id="CHEBI:456216"/>
        <dbReference type="EC" id="2.7.11.1"/>
    </reaction>
</comment>
<feature type="compositionally biased region" description="Basic and acidic residues" evidence="11">
    <location>
        <begin position="406"/>
        <end position="417"/>
    </location>
</feature>
<dbReference type="GO" id="GO:0004674">
    <property type="term" value="F:protein serine/threonine kinase activity"/>
    <property type="evidence" value="ECO:0007669"/>
    <property type="project" value="UniProtKB-KW"/>
</dbReference>
<dbReference type="Pfam" id="PF00069">
    <property type="entry name" value="Pkinase"/>
    <property type="match status" value="1"/>
</dbReference>
<dbReference type="AlphaFoldDB" id="A0A0C2SVK7"/>
<dbReference type="SMART" id="SM00220">
    <property type="entry name" value="S_TKc"/>
    <property type="match status" value="1"/>
</dbReference>
<dbReference type="EC" id="2.7.11.1" evidence="2"/>
<proteinExistence type="inferred from homology"/>
<dbReference type="InParanoid" id="A0A0C2SVK7"/>
<evidence type="ECO:0000256" key="4">
    <source>
        <dbReference type="ARBA" id="ARBA00022679"/>
    </source>
</evidence>
<dbReference type="InterPro" id="IPR008271">
    <property type="entry name" value="Ser/Thr_kinase_AS"/>
</dbReference>
<dbReference type="FunCoup" id="A0A0C2SVK7">
    <property type="interactions" value="443"/>
</dbReference>
<comment type="similarity">
    <text evidence="1">Belongs to the protein kinase superfamily. CK1 Ser/Thr protein kinase family. Casein kinase I subfamily.</text>
</comment>
<dbReference type="PROSITE" id="PS00108">
    <property type="entry name" value="PROTEIN_KINASE_ST"/>
    <property type="match status" value="1"/>
</dbReference>
<dbReference type="STRING" id="946122.A0A0C2SVK7"/>
<name>A0A0C2SVK7_AMAMK</name>
<reference evidence="13 14" key="1">
    <citation type="submission" date="2014-04" db="EMBL/GenBank/DDBJ databases">
        <title>Evolutionary Origins and Diversification of the Mycorrhizal Mutualists.</title>
        <authorList>
            <consortium name="DOE Joint Genome Institute"/>
            <consortium name="Mycorrhizal Genomics Consortium"/>
            <person name="Kohler A."/>
            <person name="Kuo A."/>
            <person name="Nagy L.G."/>
            <person name="Floudas D."/>
            <person name="Copeland A."/>
            <person name="Barry K.W."/>
            <person name="Cichocki N."/>
            <person name="Veneault-Fourrey C."/>
            <person name="LaButti K."/>
            <person name="Lindquist E.A."/>
            <person name="Lipzen A."/>
            <person name="Lundell T."/>
            <person name="Morin E."/>
            <person name="Murat C."/>
            <person name="Riley R."/>
            <person name="Ohm R."/>
            <person name="Sun H."/>
            <person name="Tunlid A."/>
            <person name="Henrissat B."/>
            <person name="Grigoriev I.V."/>
            <person name="Hibbett D.S."/>
            <person name="Martin F."/>
        </authorList>
    </citation>
    <scope>NUCLEOTIDE SEQUENCE [LARGE SCALE GENOMIC DNA]</scope>
    <source>
        <strain evidence="13 14">Koide BX008</strain>
    </source>
</reference>
<keyword evidence="6" id="KW-0418">Kinase</keyword>
<dbReference type="InterPro" id="IPR000719">
    <property type="entry name" value="Prot_kinase_dom"/>
</dbReference>
<gene>
    <name evidence="13" type="ORF">M378DRAFT_177218</name>
</gene>
<evidence type="ECO:0000313" key="14">
    <source>
        <dbReference type="Proteomes" id="UP000054549"/>
    </source>
</evidence>
<evidence type="ECO:0000256" key="11">
    <source>
        <dbReference type="SAM" id="MobiDB-lite"/>
    </source>
</evidence>
<evidence type="ECO:0000256" key="8">
    <source>
        <dbReference type="ARBA" id="ARBA00047899"/>
    </source>
</evidence>
<dbReference type="CDD" id="cd14127">
    <property type="entry name" value="STKc_CK1_fungal"/>
    <property type="match status" value="1"/>
</dbReference>
<evidence type="ECO:0000256" key="9">
    <source>
        <dbReference type="ARBA" id="ARBA00048679"/>
    </source>
</evidence>
<feature type="compositionally biased region" description="Polar residues" evidence="11">
    <location>
        <begin position="492"/>
        <end position="502"/>
    </location>
</feature>
<evidence type="ECO:0000256" key="2">
    <source>
        <dbReference type="ARBA" id="ARBA00012513"/>
    </source>
</evidence>